<keyword evidence="1" id="KW-0732">Signal</keyword>
<gene>
    <name evidence="2" type="ORF">GCM10010468_77770</name>
</gene>
<evidence type="ECO:0000313" key="2">
    <source>
        <dbReference type="EMBL" id="GAA3240857.1"/>
    </source>
</evidence>
<proteinExistence type="predicted"/>
<protein>
    <recommendedName>
        <fullName evidence="4">Secreted protein</fullName>
    </recommendedName>
</protein>
<accession>A0ABP6QLR9</accession>
<evidence type="ECO:0000256" key="1">
    <source>
        <dbReference type="SAM" id="SignalP"/>
    </source>
</evidence>
<evidence type="ECO:0008006" key="4">
    <source>
        <dbReference type="Google" id="ProtNLM"/>
    </source>
</evidence>
<sequence length="411" mass="41128">MKFARTRLLGPAVVLAAAAVTPLALDRLATAAEPNLAYSCALPGGPADIAVSVAGGAPAGSAFAGYPVALGNITLSVPLPREVLPADAASVAGTAEVAATATEAGAAPVPLAWPALTIATTALTTAAPTLTAKGIPAAYTPKAAGDTVISLGAFTLKLTPAGATAPTTLACTPKPGTVTVLSTIKAEAAPEVGDCGKITAADPSPAGKPGCVYMSGFANVKKLKGASVLNDPAVPGDLAMTNIIVHQPKGGRLLVEVEFATPLQAKATFLGFGFMPTSATMRLTQVSRGFADLDFKDPKNLAGNAVVEMAITVSDATVNGTPLKVGPKCRSARNVKATLTVGPGYTATNGGSMAGEFEIPPFRDCGVGEDISPVLTALVSGPGNYLKLMQSKICVPPSKTLCPPVVPPLKR</sequence>
<reference evidence="3" key="1">
    <citation type="journal article" date="2019" name="Int. J. Syst. Evol. Microbiol.">
        <title>The Global Catalogue of Microorganisms (GCM) 10K type strain sequencing project: providing services to taxonomists for standard genome sequencing and annotation.</title>
        <authorList>
            <consortium name="The Broad Institute Genomics Platform"/>
            <consortium name="The Broad Institute Genome Sequencing Center for Infectious Disease"/>
            <person name="Wu L."/>
            <person name="Ma J."/>
        </authorList>
    </citation>
    <scope>NUCLEOTIDE SEQUENCE [LARGE SCALE GENOMIC DNA]</scope>
    <source>
        <strain evidence="3">JCM 9377</strain>
    </source>
</reference>
<dbReference type="Proteomes" id="UP001501237">
    <property type="component" value="Unassembled WGS sequence"/>
</dbReference>
<keyword evidence="3" id="KW-1185">Reference proteome</keyword>
<organism evidence="2 3">
    <name type="scientific">Actinocorallia longicatena</name>
    <dbReference type="NCBI Taxonomy" id="111803"/>
    <lineage>
        <taxon>Bacteria</taxon>
        <taxon>Bacillati</taxon>
        <taxon>Actinomycetota</taxon>
        <taxon>Actinomycetes</taxon>
        <taxon>Streptosporangiales</taxon>
        <taxon>Thermomonosporaceae</taxon>
        <taxon>Actinocorallia</taxon>
    </lineage>
</organism>
<feature type="chain" id="PRO_5045315611" description="Secreted protein" evidence="1">
    <location>
        <begin position="32"/>
        <end position="411"/>
    </location>
</feature>
<evidence type="ECO:0000313" key="3">
    <source>
        <dbReference type="Proteomes" id="UP001501237"/>
    </source>
</evidence>
<dbReference type="RefSeq" id="WP_344839112.1">
    <property type="nucleotide sequence ID" value="NZ_BAAAUV010000043.1"/>
</dbReference>
<name>A0ABP6QLR9_9ACTN</name>
<dbReference type="EMBL" id="BAAAUV010000043">
    <property type="protein sequence ID" value="GAA3240857.1"/>
    <property type="molecule type" value="Genomic_DNA"/>
</dbReference>
<comment type="caution">
    <text evidence="2">The sequence shown here is derived from an EMBL/GenBank/DDBJ whole genome shotgun (WGS) entry which is preliminary data.</text>
</comment>
<feature type="signal peptide" evidence="1">
    <location>
        <begin position="1"/>
        <end position="31"/>
    </location>
</feature>